<keyword evidence="15" id="KW-1185">Reference proteome</keyword>
<evidence type="ECO:0000259" key="13">
    <source>
        <dbReference type="PROSITE" id="PS51157"/>
    </source>
</evidence>
<keyword evidence="6 10" id="KW-0833">Ubl conjugation pathway</keyword>
<dbReference type="GO" id="GO:0071596">
    <property type="term" value="P:ubiquitin-dependent protein catabolic process via the N-end rule pathway"/>
    <property type="evidence" value="ECO:0007669"/>
    <property type="project" value="UniProtKB-UniRule"/>
</dbReference>
<name>A0AAV6NFP3_9ROSI</name>
<comment type="catalytic activity">
    <reaction evidence="1 10">
        <text>S-ubiquitinyl-[E2 ubiquitin-conjugating enzyme]-L-cysteine + [acceptor protein]-L-lysine = [E2 ubiquitin-conjugating enzyme]-L-cysteine + N(6)-ubiquitinyl-[acceptor protein]-L-lysine.</text>
        <dbReference type="EC" id="2.3.2.27"/>
    </reaction>
</comment>
<evidence type="ECO:0000256" key="1">
    <source>
        <dbReference type="ARBA" id="ARBA00000900"/>
    </source>
</evidence>
<evidence type="ECO:0000256" key="2">
    <source>
        <dbReference type="ARBA" id="ARBA00004906"/>
    </source>
</evidence>
<evidence type="ECO:0000256" key="9">
    <source>
        <dbReference type="PROSITE-ProRule" id="PRU00508"/>
    </source>
</evidence>
<protein>
    <recommendedName>
        <fullName evidence="10">E3 ubiquitin-protein ligase</fullName>
        <ecNumber evidence="10">2.3.2.27</ecNumber>
    </recommendedName>
</protein>
<dbReference type="PANTHER" id="PTHR21497">
    <property type="entry name" value="UBIQUITIN LIGASE E3 ALPHA-RELATED"/>
    <property type="match status" value="1"/>
</dbReference>
<evidence type="ECO:0000256" key="8">
    <source>
        <dbReference type="ARBA" id="ARBA00046341"/>
    </source>
</evidence>
<dbReference type="InterPro" id="IPR003126">
    <property type="entry name" value="Znf_UBR"/>
</dbReference>
<dbReference type="Pfam" id="PF18995">
    <property type="entry name" value="PRT6_C"/>
    <property type="match status" value="1"/>
</dbReference>
<dbReference type="GO" id="GO:0000151">
    <property type="term" value="C:ubiquitin ligase complex"/>
    <property type="evidence" value="ECO:0007669"/>
    <property type="project" value="TreeGrafter"/>
</dbReference>
<dbReference type="GO" id="GO:0008270">
    <property type="term" value="F:zinc ion binding"/>
    <property type="evidence" value="ECO:0007669"/>
    <property type="project" value="UniProtKB-UniRule"/>
</dbReference>
<dbReference type="PANTHER" id="PTHR21497:SF53">
    <property type="entry name" value="E3 UBIQUITIN-PROTEIN LIGASE PRT6"/>
    <property type="match status" value="1"/>
</dbReference>
<feature type="non-terminal residue" evidence="14">
    <location>
        <position position="1"/>
    </location>
</feature>
<feature type="compositionally biased region" description="Low complexity" evidence="12">
    <location>
        <begin position="22"/>
        <end position="42"/>
    </location>
</feature>
<feature type="zinc finger region" description="UBR-type" evidence="9">
    <location>
        <begin position="362"/>
        <end position="432"/>
    </location>
</feature>
<sequence>MATSNGGFLQTDSSTPPPSLPPWLSNSNSSSSLRPPSPSVTLTLSSPTVPAYSPIPWLQQPERIPETMPLVLGNIAPQMTMPSCGGSLFASELVECCRELDEGHRAWASHKKETAWRLRRQELQLESEKASRIRQKMEEVEGKVKAVREEEKIALERIEAEYKEQLAGLRKDAEAKEQKLAEQWAAKHLSLTKFLEHMGCRTKISESSGRVETWGEQPLGYGAVFCFGDWLVPYWRYWRMDDMDTCSPSESAPLKPRDRIVLRLAVLGVPDELLDQLQPGLVSFVKDNKYLIPQLVSVILPTDVEVVKAIREAKAGSKKSVTGPTMKNQFRESMTWLQWLMFEGEPASALKNLSKMSVGQRGVCGAVWGHNDIAYRCRTCEHDPTCAICVPCFQSGNHKDHDYSIIHTGGGCCDCGDVTAWKREGFCSKHKGAEQIQPLPEEFVKSVEPILDVLFTCWKNKLVSAEYISVEDCKLSDRVTEHKKVANELTFAVVEMLLDFCKYSESLLSFVSKRVISSAGLLDVLVGLERLLTESVVKKVHELLLKLLGEPVFKYEFAKVFLNYYPNVISEAIEDNSDHVLKKYPLLPTFSVQIFTVPTLAPRLVEEMNLLSILLGCLEDIFISCSSKNGRLQVLKWSNLCETTIRVAEDVRFVMSHAVVPRYVIYEQQDILRTWLRLLTFVQGMDPQKRETGIHIEEENENIHLPFGLDHSVANIHSLLVNEAFSAASSSSSSSEDTADAMSFQTYKPNPDDIDSVRYAKVGRLSQESAACSLLGKSTTSTSASKVDEVRLDTISPTIMWLTYECLKTIDSWLGTENASGGISNMFDEYIRMTPSCIFYSSRKASALEPKKMSPKMGKGKFILEKLARRSKDHNSQYSSRMYSGLPMSIDIEHGISHGEDNQLMDMTNDTVTVEDYAMEIDALDYLSMSSWPNIVFDVSSQDISIHIPLHRLLSLLLQKALRSCFSESVVTNATGASSSNLSSESVDFFKSVLTDCHPYGFSSFVMEHPLRIKVFCAEVNAGAWRRNGDAALLSCELYRSVRWSEQCLELDLFLLQCCAAMAPPDFYVSRILERFQLSDYLSLNVESPSEYEPILVKEMLTLIIQVVNERRFCGLTVAESLKRELIYKLAIGDATHSQLVKALPRDLSKCDQLQEILDTIAVYSNPSGFNQGMYSLHWKYWKELDLYHPRWSLRDLQIAEERYLRSCGVSALTSQLPKWTKIYPPFRGLARIATCKTVLQIVRAVLFYSVFTEKSTKSRAPDSVLLTALHLLALALDICFMQKESSNQSLYARDSIPLLLFADEEIDEGLTCGFGRQSLLSLLILLMKMHKEEGRENLLQAGSCNLSSLVGSLLKKFSEIDSCCMGKLQQLAPEILGYRTQSVPSSNTNSPSGTSDSEKRKAKARERQAAILEKMRAEQSKFLASVDASMDEYDTEIGQQSEKPNVSDSAEQSETVCSLCHDFSSSVPISFLILLQKSKLVSLIDRGPVSWDQPYWRDEHASTMSKRDLDQSRLCTSSAGSGVISSSQLAELIQNAVREYANHGLPGEVGAFLDFVKSHFPPLRNIQGPGTSNVKGEKIIFSYDKLEEDIYLSVRKDMHDTVHSKLNENEIFSEVVSGEDTKSVLHVKFLAALSRELAENHSTSESAHDVPRLIGSLQPTAFNEIGPTDCDGIYLSSCGHAVHQGCLDLYLSSLKERFARRIVFEGGHIVDPEKGEFLCPVCRRLANSTLPAFPRETQKIWNPSMCSVWSLSHVSGHLSKPSEKVNPLYVQQAVALLKSTAKAVGKNKVLTDISVHRLRKVNCNLEAVSLVLSKLYFSGKHDKLISSSRVNPSILMWDTLKYSIISMEISARSKTDMNLNIGHNTLYKELKSSGGFILSLLLKVIQSVKCEDSLLMLQRFCGIQRLADSICSGICNEDAINSCGRGILHILTSLRVELPQFDIQLLSRGSDPVLTHDPFASLMWVLFCLPFPFLSCKESLLSFVHMFYLVSVAQAIITSCIKYEGKVDGLGSSDCLIADICKIMGESEYARWYFVSNYTEPSCNVKDMIRSLTFPYLRRCTLLLKVLNSSAQVPIFDGETALETCLAGDNMIDNIALELNEIDKLEKMFEIPPLDAVIKDGASRSLVWKWFCHFNKEFEFQRSKNIMHCTPAVPFQLIHLPHVYHDLLQRYIKKRCPDCKHVIDDPALCLLCARLCSPSWKSCCRESGCQAHANICAAGTGVYLLIRRTTILLQRSARQSPWPSPYLDAFGEEDIEMRRGKPLYLNEERYAALSYMVACHGLDRNSKVLGQTTIGEVFDALETLVEMSDTGRVVLGFQDTPQE</sequence>
<evidence type="ECO:0000256" key="11">
    <source>
        <dbReference type="SAM" id="Coils"/>
    </source>
</evidence>
<comment type="function">
    <text evidence="10">Ubiquitin ligase protein which is a component of the N-end rule pathway. Recognizes and binds to proteins bearing specific N-terminal residues that are destabilizing according to the N-end rule, leading to their ubiquitination and subsequent degradation.</text>
</comment>
<feature type="coiled-coil region" evidence="11">
    <location>
        <begin position="120"/>
        <end position="183"/>
    </location>
</feature>
<dbReference type="Proteomes" id="UP000685013">
    <property type="component" value="Chromosome 6"/>
</dbReference>
<dbReference type="SMART" id="SM00396">
    <property type="entry name" value="ZnF_UBR1"/>
    <property type="match status" value="1"/>
</dbReference>
<dbReference type="PROSITE" id="PS51157">
    <property type="entry name" value="ZF_UBR"/>
    <property type="match status" value="1"/>
</dbReference>
<feature type="region of interest" description="Disordered" evidence="12">
    <location>
        <begin position="1"/>
        <end position="42"/>
    </location>
</feature>
<evidence type="ECO:0000256" key="5">
    <source>
        <dbReference type="ARBA" id="ARBA00022771"/>
    </source>
</evidence>
<dbReference type="CDD" id="cd22249">
    <property type="entry name" value="UDM1_RNF168_RNF169-like"/>
    <property type="match status" value="1"/>
</dbReference>
<evidence type="ECO:0000256" key="6">
    <source>
        <dbReference type="ARBA" id="ARBA00022786"/>
    </source>
</evidence>
<feature type="region of interest" description="Disordered" evidence="12">
    <location>
        <begin position="1380"/>
        <end position="1408"/>
    </location>
</feature>
<dbReference type="Pfam" id="PF22960">
    <property type="entry name" value="WHD_UBR1"/>
    <property type="match status" value="1"/>
</dbReference>
<evidence type="ECO:0000256" key="7">
    <source>
        <dbReference type="ARBA" id="ARBA00022833"/>
    </source>
</evidence>
<dbReference type="Pfam" id="PF02207">
    <property type="entry name" value="zf-UBR"/>
    <property type="match status" value="1"/>
</dbReference>
<evidence type="ECO:0000256" key="12">
    <source>
        <dbReference type="SAM" id="MobiDB-lite"/>
    </source>
</evidence>
<feature type="compositionally biased region" description="Polar residues" evidence="12">
    <location>
        <begin position="1"/>
        <end position="12"/>
    </location>
</feature>
<dbReference type="CDD" id="cd16482">
    <property type="entry name" value="RING-H2_UBR1-like"/>
    <property type="match status" value="1"/>
</dbReference>
<dbReference type="GO" id="GO:0016567">
    <property type="term" value="P:protein ubiquitination"/>
    <property type="evidence" value="ECO:0007669"/>
    <property type="project" value="UniProtKB-UniRule"/>
</dbReference>
<comment type="similarity">
    <text evidence="8 10">Belongs to the E3 ubiquitin-protein ligase UBR1-like family.</text>
</comment>
<feature type="domain" description="UBR-type" evidence="13">
    <location>
        <begin position="362"/>
        <end position="432"/>
    </location>
</feature>
<keyword evidence="3 10" id="KW-0808">Transferase</keyword>
<keyword evidence="5 10" id="KW-0863">Zinc-finger</keyword>
<evidence type="ECO:0000256" key="10">
    <source>
        <dbReference type="RuleBase" id="RU366018"/>
    </source>
</evidence>
<dbReference type="EMBL" id="JAGKQH010000006">
    <property type="protein sequence ID" value="KAG6596407.1"/>
    <property type="molecule type" value="Genomic_DNA"/>
</dbReference>
<dbReference type="CDD" id="cd19673">
    <property type="entry name" value="UBR-box_UBR3"/>
    <property type="match status" value="1"/>
</dbReference>
<dbReference type="InterPro" id="IPR039164">
    <property type="entry name" value="UBR1-like"/>
</dbReference>
<dbReference type="GO" id="GO:0005737">
    <property type="term" value="C:cytoplasm"/>
    <property type="evidence" value="ECO:0007669"/>
    <property type="project" value="TreeGrafter"/>
</dbReference>
<reference evidence="14 15" key="1">
    <citation type="journal article" date="2021" name="Hortic Res">
        <title>The domestication of Cucurbita argyrosperma as revealed by the genome of its wild relative.</title>
        <authorList>
            <person name="Barrera-Redondo J."/>
            <person name="Sanchez-de la Vega G."/>
            <person name="Aguirre-Liguori J.A."/>
            <person name="Castellanos-Morales G."/>
            <person name="Gutierrez-Guerrero Y.T."/>
            <person name="Aguirre-Dugua X."/>
            <person name="Aguirre-Planter E."/>
            <person name="Tenaillon M.I."/>
            <person name="Lira-Saade R."/>
            <person name="Eguiarte L.E."/>
        </authorList>
    </citation>
    <scope>NUCLEOTIDE SEQUENCE [LARGE SCALE GENOMIC DNA]</scope>
    <source>
        <strain evidence="14">JBR-2021</strain>
    </source>
</reference>
<gene>
    <name evidence="14" type="primary">PRT6</name>
    <name evidence="14" type="ORF">SDJN03_09587</name>
</gene>
<evidence type="ECO:0000256" key="4">
    <source>
        <dbReference type="ARBA" id="ARBA00022723"/>
    </source>
</evidence>
<evidence type="ECO:0000313" key="15">
    <source>
        <dbReference type="Proteomes" id="UP000685013"/>
    </source>
</evidence>
<organism evidence="14 15">
    <name type="scientific">Cucurbita argyrosperma subsp. sororia</name>
    <dbReference type="NCBI Taxonomy" id="37648"/>
    <lineage>
        <taxon>Eukaryota</taxon>
        <taxon>Viridiplantae</taxon>
        <taxon>Streptophyta</taxon>
        <taxon>Embryophyta</taxon>
        <taxon>Tracheophyta</taxon>
        <taxon>Spermatophyta</taxon>
        <taxon>Magnoliopsida</taxon>
        <taxon>eudicotyledons</taxon>
        <taxon>Gunneridae</taxon>
        <taxon>Pentapetalae</taxon>
        <taxon>rosids</taxon>
        <taxon>fabids</taxon>
        <taxon>Cucurbitales</taxon>
        <taxon>Cucurbitaceae</taxon>
        <taxon>Cucurbiteae</taxon>
        <taxon>Cucurbita</taxon>
    </lineage>
</organism>
<keyword evidence="11" id="KW-0175">Coiled coil</keyword>
<keyword evidence="4 10" id="KW-0479">Metal-binding</keyword>
<dbReference type="EC" id="2.3.2.27" evidence="10"/>
<evidence type="ECO:0000313" key="14">
    <source>
        <dbReference type="EMBL" id="KAG6596407.1"/>
    </source>
</evidence>
<keyword evidence="7 10" id="KW-0862">Zinc</keyword>
<feature type="compositionally biased region" description="Low complexity" evidence="12">
    <location>
        <begin position="1383"/>
        <end position="1396"/>
    </location>
</feature>
<comment type="pathway">
    <text evidence="2 10">Protein modification; protein ubiquitination.</text>
</comment>
<dbReference type="InterPro" id="IPR044046">
    <property type="entry name" value="E3_ligase_UBR-like_C"/>
</dbReference>
<dbReference type="InterPro" id="IPR055194">
    <property type="entry name" value="UBR1-like_WH"/>
</dbReference>
<proteinExistence type="inferred from homology"/>
<dbReference type="FunFam" id="2.10.110.30:FF:000002">
    <property type="entry name" value="Putative e3 ubiquitin-protein ligase ubr3"/>
    <property type="match status" value="1"/>
</dbReference>
<dbReference type="GO" id="GO:0061630">
    <property type="term" value="F:ubiquitin protein ligase activity"/>
    <property type="evidence" value="ECO:0007669"/>
    <property type="project" value="UniProtKB-UniRule"/>
</dbReference>
<comment type="caution">
    <text evidence="14">The sequence shown here is derived from an EMBL/GenBank/DDBJ whole genome shotgun (WGS) entry which is preliminary data.</text>
</comment>
<evidence type="ECO:0000256" key="3">
    <source>
        <dbReference type="ARBA" id="ARBA00022679"/>
    </source>
</evidence>
<accession>A0AAV6NFP3</accession>